<feature type="signal peptide" evidence="2">
    <location>
        <begin position="1"/>
        <end position="19"/>
    </location>
</feature>
<protein>
    <recommendedName>
        <fullName evidence="5">Cell wall protein</fullName>
    </recommendedName>
</protein>
<evidence type="ECO:0000313" key="4">
    <source>
        <dbReference type="Proteomes" id="UP001302126"/>
    </source>
</evidence>
<dbReference type="EMBL" id="MU864463">
    <property type="protein sequence ID" value="KAK4185077.1"/>
    <property type="molecule type" value="Genomic_DNA"/>
</dbReference>
<dbReference type="Proteomes" id="UP001302126">
    <property type="component" value="Unassembled WGS sequence"/>
</dbReference>
<reference evidence="3" key="1">
    <citation type="journal article" date="2023" name="Mol. Phylogenet. Evol.">
        <title>Genome-scale phylogeny and comparative genomics of the fungal order Sordariales.</title>
        <authorList>
            <person name="Hensen N."/>
            <person name="Bonometti L."/>
            <person name="Westerberg I."/>
            <person name="Brannstrom I.O."/>
            <person name="Guillou S."/>
            <person name="Cros-Aarteil S."/>
            <person name="Calhoun S."/>
            <person name="Haridas S."/>
            <person name="Kuo A."/>
            <person name="Mondo S."/>
            <person name="Pangilinan J."/>
            <person name="Riley R."/>
            <person name="LaButti K."/>
            <person name="Andreopoulos B."/>
            <person name="Lipzen A."/>
            <person name="Chen C."/>
            <person name="Yan M."/>
            <person name="Daum C."/>
            <person name="Ng V."/>
            <person name="Clum A."/>
            <person name="Steindorff A."/>
            <person name="Ohm R.A."/>
            <person name="Martin F."/>
            <person name="Silar P."/>
            <person name="Natvig D.O."/>
            <person name="Lalanne C."/>
            <person name="Gautier V."/>
            <person name="Ament-Velasquez S.L."/>
            <person name="Kruys A."/>
            <person name="Hutchinson M.I."/>
            <person name="Powell A.J."/>
            <person name="Barry K."/>
            <person name="Miller A.N."/>
            <person name="Grigoriev I.V."/>
            <person name="Debuchy R."/>
            <person name="Gladieux P."/>
            <person name="Hiltunen Thoren M."/>
            <person name="Johannesson H."/>
        </authorList>
    </citation>
    <scope>NUCLEOTIDE SEQUENCE</scope>
    <source>
        <strain evidence="3">PSN309</strain>
    </source>
</reference>
<comment type="caution">
    <text evidence="3">The sequence shown here is derived from an EMBL/GenBank/DDBJ whole genome shotgun (WGS) entry which is preliminary data.</text>
</comment>
<evidence type="ECO:0000256" key="1">
    <source>
        <dbReference type="SAM" id="MobiDB-lite"/>
    </source>
</evidence>
<sequence length="255" mass="27801">MLITNTFLALASSAALAHCAHIEWTEATSGQGNPFRFGALVAEDTPAPADLKIEACAEAVDAAAPNGAKFISPILSLILRLKPTTTTSSTTTKALRFVKDEVRDTADNAIAARADPALAVEPTLPIDDDLKKAKKPPKKDPRPTKLSSSRPARSTPVADKPKDKGKDTIEARAEKVTRTLKVNWPAPKEKTFGDARNWKDTSKKYKLCMDITVTWDYTFYDATGDYYNLAMYKKGEHCVDDNSDKSGIVQITAKN</sequence>
<feature type="region of interest" description="Disordered" evidence="1">
    <location>
        <begin position="122"/>
        <end position="168"/>
    </location>
</feature>
<keyword evidence="4" id="KW-1185">Reference proteome</keyword>
<reference evidence="3" key="2">
    <citation type="submission" date="2023-05" db="EMBL/GenBank/DDBJ databases">
        <authorList>
            <consortium name="Lawrence Berkeley National Laboratory"/>
            <person name="Steindorff A."/>
            <person name="Hensen N."/>
            <person name="Bonometti L."/>
            <person name="Westerberg I."/>
            <person name="Brannstrom I.O."/>
            <person name="Guillou S."/>
            <person name="Cros-Aarteil S."/>
            <person name="Calhoun S."/>
            <person name="Haridas S."/>
            <person name="Kuo A."/>
            <person name="Mondo S."/>
            <person name="Pangilinan J."/>
            <person name="Riley R."/>
            <person name="Labutti K."/>
            <person name="Andreopoulos B."/>
            <person name="Lipzen A."/>
            <person name="Chen C."/>
            <person name="Yanf M."/>
            <person name="Daum C."/>
            <person name="Ng V."/>
            <person name="Clum A."/>
            <person name="Ohm R."/>
            <person name="Martin F."/>
            <person name="Silar P."/>
            <person name="Natvig D."/>
            <person name="Lalanne C."/>
            <person name="Gautier V."/>
            <person name="Ament-Velasquez S.L."/>
            <person name="Kruys A."/>
            <person name="Hutchinson M.I."/>
            <person name="Powell A.J."/>
            <person name="Barry K."/>
            <person name="Miller A.N."/>
            <person name="Grigoriev I.V."/>
            <person name="Debuchy R."/>
            <person name="Gladieux P."/>
            <person name="Thoren M.H."/>
            <person name="Johannesson H."/>
        </authorList>
    </citation>
    <scope>NUCLEOTIDE SEQUENCE</scope>
    <source>
        <strain evidence="3">PSN309</strain>
    </source>
</reference>
<feature type="compositionally biased region" description="Basic and acidic residues" evidence="1">
    <location>
        <begin position="159"/>
        <end position="168"/>
    </location>
</feature>
<accession>A0AAN7AGI7</accession>
<organism evidence="3 4">
    <name type="scientific">Podospora australis</name>
    <dbReference type="NCBI Taxonomy" id="1536484"/>
    <lineage>
        <taxon>Eukaryota</taxon>
        <taxon>Fungi</taxon>
        <taxon>Dikarya</taxon>
        <taxon>Ascomycota</taxon>
        <taxon>Pezizomycotina</taxon>
        <taxon>Sordariomycetes</taxon>
        <taxon>Sordariomycetidae</taxon>
        <taxon>Sordariales</taxon>
        <taxon>Podosporaceae</taxon>
        <taxon>Podospora</taxon>
    </lineage>
</organism>
<dbReference type="AlphaFoldDB" id="A0AAN7AGI7"/>
<proteinExistence type="predicted"/>
<evidence type="ECO:0000313" key="3">
    <source>
        <dbReference type="EMBL" id="KAK4185077.1"/>
    </source>
</evidence>
<keyword evidence="2" id="KW-0732">Signal</keyword>
<evidence type="ECO:0000256" key="2">
    <source>
        <dbReference type="SAM" id="SignalP"/>
    </source>
</evidence>
<feature type="chain" id="PRO_5042847903" description="Cell wall protein" evidence="2">
    <location>
        <begin position="20"/>
        <end position="255"/>
    </location>
</feature>
<gene>
    <name evidence="3" type="ORF">QBC35DRAFT_454650</name>
</gene>
<evidence type="ECO:0008006" key="5">
    <source>
        <dbReference type="Google" id="ProtNLM"/>
    </source>
</evidence>
<name>A0AAN7AGI7_9PEZI</name>